<dbReference type="EC" id="2.1.1.266" evidence="1"/>
<evidence type="ECO:0000313" key="3">
    <source>
        <dbReference type="Proteomes" id="UP000681075"/>
    </source>
</evidence>
<evidence type="ECO:0000256" key="1">
    <source>
        <dbReference type="HAMAP-Rule" id="MF_00934"/>
    </source>
</evidence>
<dbReference type="InterPro" id="IPR007473">
    <property type="entry name" value="RlmJ"/>
</dbReference>
<dbReference type="AlphaFoldDB" id="A0A8S8X9S3"/>
<keyword evidence="1" id="KW-0949">S-adenosyl-L-methionine</keyword>
<accession>A0A8S8X9S3</accession>
<comment type="subunit">
    <text evidence="1">Monomer.</text>
</comment>
<dbReference type="PANTHER" id="PTHR37426:SF1">
    <property type="entry name" value="RIBOSOMAL RNA LARGE SUBUNIT METHYLTRANSFERASE J"/>
    <property type="match status" value="1"/>
</dbReference>
<dbReference type="GO" id="GO:0070475">
    <property type="term" value="P:rRNA base methylation"/>
    <property type="evidence" value="ECO:0007669"/>
    <property type="project" value="UniProtKB-UniRule"/>
</dbReference>
<comment type="catalytic activity">
    <reaction evidence="1">
        <text>adenosine(2030) in 23S rRNA + S-adenosyl-L-methionine = N(6)-methyladenosine(2030) in 23S rRNA + S-adenosyl-L-homocysteine + H(+)</text>
        <dbReference type="Rhea" id="RHEA:43736"/>
        <dbReference type="Rhea" id="RHEA-COMP:10668"/>
        <dbReference type="Rhea" id="RHEA-COMP:10669"/>
        <dbReference type="ChEBI" id="CHEBI:15378"/>
        <dbReference type="ChEBI" id="CHEBI:57856"/>
        <dbReference type="ChEBI" id="CHEBI:59789"/>
        <dbReference type="ChEBI" id="CHEBI:74411"/>
        <dbReference type="ChEBI" id="CHEBI:74449"/>
        <dbReference type="EC" id="2.1.1.266"/>
    </reaction>
</comment>
<feature type="binding site" evidence="1">
    <location>
        <begin position="135"/>
        <end position="136"/>
    </location>
    <ligand>
        <name>S-adenosyl-L-methionine</name>
        <dbReference type="ChEBI" id="CHEBI:59789"/>
    </ligand>
</feature>
<keyword evidence="1" id="KW-0694">RNA-binding</keyword>
<comment type="function">
    <text evidence="1">Specifically methylates the adenine in position 2030 of 23S rRNA.</text>
</comment>
<comment type="similarity">
    <text evidence="1">Belongs to the RlmJ family.</text>
</comment>
<evidence type="ECO:0000313" key="2">
    <source>
        <dbReference type="EMBL" id="GIL37896.1"/>
    </source>
</evidence>
<dbReference type="PANTHER" id="PTHR37426">
    <property type="entry name" value="RIBOSOMAL RNA LARGE SUBUNIT METHYLTRANSFERASE J"/>
    <property type="match status" value="1"/>
</dbReference>
<dbReference type="Gene3D" id="3.40.50.150">
    <property type="entry name" value="Vaccinia Virus protein VP39"/>
    <property type="match status" value="1"/>
</dbReference>
<feature type="binding site" evidence="1">
    <location>
        <position position="18"/>
    </location>
    <ligand>
        <name>S-adenosyl-L-methionine</name>
        <dbReference type="ChEBI" id="CHEBI:59789"/>
    </ligand>
</feature>
<feature type="binding site" evidence="1">
    <location>
        <position position="41"/>
    </location>
    <ligand>
        <name>S-adenosyl-L-methionine</name>
        <dbReference type="ChEBI" id="CHEBI:59789"/>
    </ligand>
</feature>
<comment type="caution">
    <text evidence="2">The sequence shown here is derived from an EMBL/GenBank/DDBJ whole genome shotgun (WGS) entry which is preliminary data.</text>
</comment>
<feature type="site" description="Interaction with substrate rRNA" evidence="1">
    <location>
        <position position="3"/>
    </location>
</feature>
<dbReference type="GO" id="GO:0005829">
    <property type="term" value="C:cytosol"/>
    <property type="evidence" value="ECO:0007669"/>
    <property type="project" value="TreeGrafter"/>
</dbReference>
<feature type="binding site" evidence="1">
    <location>
        <position position="110"/>
    </location>
    <ligand>
        <name>S-adenosyl-L-methionine</name>
        <dbReference type="ChEBI" id="CHEBI:59789"/>
    </ligand>
</feature>
<keyword evidence="1 2" id="KW-0489">Methyltransferase</keyword>
<feature type="binding site" evidence="1">
    <location>
        <position position="157"/>
    </location>
    <ligand>
        <name>S-adenosyl-L-methionine</name>
        <dbReference type="ChEBI" id="CHEBI:59789"/>
    </ligand>
</feature>
<keyword evidence="1" id="KW-0698">rRNA processing</keyword>
<dbReference type="GO" id="GO:0036307">
    <property type="term" value="F:23S rRNA (adenine(2030)-N(6))-methyltransferase activity"/>
    <property type="evidence" value="ECO:0007669"/>
    <property type="project" value="UniProtKB-UniRule"/>
</dbReference>
<keyword evidence="3" id="KW-1185">Reference proteome</keyword>
<gene>
    <name evidence="1 2" type="primary">rlmJ</name>
    <name evidence="2" type="ORF">TMPK1_01330</name>
</gene>
<reference evidence="2" key="1">
    <citation type="submission" date="2021-02" db="EMBL/GenBank/DDBJ databases">
        <title>Genome sequence of Rhodospirillales sp. strain TMPK1 isolated from soil.</title>
        <authorList>
            <person name="Nakai R."/>
            <person name="Kusada H."/>
            <person name="Tamaki H."/>
        </authorList>
    </citation>
    <scope>NUCLEOTIDE SEQUENCE</scope>
    <source>
        <strain evidence="2">TMPK1</strain>
    </source>
</reference>
<keyword evidence="1" id="KW-0808">Transferase</keyword>
<dbReference type="HAMAP" id="MF_00934">
    <property type="entry name" value="23SrRNA_methyltr_J"/>
    <property type="match status" value="1"/>
</dbReference>
<dbReference type="RefSeq" id="WP_420240800.1">
    <property type="nucleotide sequence ID" value="NZ_BOPV01000001.1"/>
</dbReference>
<dbReference type="GO" id="GO:0003723">
    <property type="term" value="F:RNA binding"/>
    <property type="evidence" value="ECO:0007669"/>
    <property type="project" value="UniProtKB-UniRule"/>
</dbReference>
<organism evidence="2 3">
    <name type="scientific">Roseiterribacter gracilis</name>
    <dbReference type="NCBI Taxonomy" id="2812848"/>
    <lineage>
        <taxon>Bacteria</taxon>
        <taxon>Pseudomonadati</taxon>
        <taxon>Pseudomonadota</taxon>
        <taxon>Alphaproteobacteria</taxon>
        <taxon>Rhodospirillales</taxon>
        <taxon>Roseiterribacteraceae</taxon>
        <taxon>Roseiterribacter</taxon>
    </lineage>
</organism>
<feature type="active site" description="Proton acceptor" evidence="1">
    <location>
        <position position="157"/>
    </location>
</feature>
<proteinExistence type="inferred from homology"/>
<name>A0A8S8X9S3_9PROT</name>
<feature type="binding site" evidence="1">
    <location>
        <position position="92"/>
    </location>
    <ligand>
        <name>S-adenosyl-L-methionine</name>
        <dbReference type="ChEBI" id="CHEBI:59789"/>
    </ligand>
</feature>
<dbReference type="Proteomes" id="UP000681075">
    <property type="component" value="Unassembled WGS sequence"/>
</dbReference>
<dbReference type="EMBL" id="BOPV01000001">
    <property type="protein sequence ID" value="GIL37896.1"/>
    <property type="molecule type" value="Genomic_DNA"/>
</dbReference>
<dbReference type="Pfam" id="PF04378">
    <property type="entry name" value="RsmJ"/>
    <property type="match status" value="1"/>
</dbReference>
<dbReference type="InterPro" id="IPR029063">
    <property type="entry name" value="SAM-dependent_MTases_sf"/>
</dbReference>
<dbReference type="SUPFAM" id="SSF53335">
    <property type="entry name" value="S-adenosyl-L-methionine-dependent methyltransferases"/>
    <property type="match status" value="1"/>
</dbReference>
<sequence length="271" mass="29636">MNYRHAYHAGNHADALKHAVLLALLQRLTAKPAPFAVLDTHAGIGCYDLAADEASRTGEWRDGIGRLLDANPPDLAAYLDLVRNFAPSYPGSPEIARAMLREQDRLLLCELHPDDSETLKRRYAREARVAVHHRNGYEAIGALLPPKPIGRGLVLIDPPYEKPDEADAVARALQTLVARWPHAQMALWYPIKDPALSWRLHEAAFDAGYENLLAIELTVVPTDGLHMAGSGVLLGNAPYEFEKSFAPSLGALHAVLDRGGGHARLAHLARA</sequence>
<protein>
    <recommendedName>
        <fullName evidence="1">Ribosomal RNA large subunit methyltransferase J</fullName>
        <ecNumber evidence="1">2.1.1.266</ecNumber>
    </recommendedName>
    <alternativeName>
        <fullName evidence="1">23S rRNA (adenine(2030)-N6)-methyltransferase</fullName>
    </alternativeName>
    <alternativeName>
        <fullName evidence="1">23S rRNA m6A2030 methyltransferase</fullName>
    </alternativeName>
</protein>